<keyword evidence="2" id="KW-0946">Virion</keyword>
<dbReference type="InterPro" id="IPR024455">
    <property type="entry name" value="Phage_capsid"/>
</dbReference>
<evidence type="ECO:0000313" key="4">
    <source>
        <dbReference type="EMBL" id="SVD53930.1"/>
    </source>
</evidence>
<comment type="subcellular location">
    <subcellularLocation>
        <location evidence="1">Virion</location>
    </subcellularLocation>
</comment>
<evidence type="ECO:0000259" key="3">
    <source>
        <dbReference type="Pfam" id="PF05065"/>
    </source>
</evidence>
<dbReference type="NCBIfam" id="TIGR01554">
    <property type="entry name" value="major_cap_HK97"/>
    <property type="match status" value="1"/>
</dbReference>
<gene>
    <name evidence="4" type="ORF">METZ01_LOCUS406784</name>
</gene>
<dbReference type="Pfam" id="PF05065">
    <property type="entry name" value="Phage_capsid"/>
    <property type="match status" value="1"/>
</dbReference>
<feature type="domain" description="Phage capsid-like C-terminal" evidence="3">
    <location>
        <begin position="12"/>
        <end position="118"/>
    </location>
</feature>
<evidence type="ECO:0000256" key="2">
    <source>
        <dbReference type="ARBA" id="ARBA00022844"/>
    </source>
</evidence>
<proteinExistence type="predicted"/>
<accession>A0A382W5Q1</accession>
<organism evidence="4">
    <name type="scientific">marine metagenome</name>
    <dbReference type="NCBI Taxonomy" id="408172"/>
    <lineage>
        <taxon>unclassified sequences</taxon>
        <taxon>metagenomes</taxon>
        <taxon>ecological metagenomes</taxon>
    </lineage>
</organism>
<name>A0A382W5Q1_9ZZZZ</name>
<reference evidence="4" key="1">
    <citation type="submission" date="2018-05" db="EMBL/GenBank/DDBJ databases">
        <authorList>
            <person name="Lanie J.A."/>
            <person name="Ng W.-L."/>
            <person name="Kazmierczak K.M."/>
            <person name="Andrzejewski T.M."/>
            <person name="Davidsen T.M."/>
            <person name="Wayne K.J."/>
            <person name="Tettelin H."/>
            <person name="Glass J.I."/>
            <person name="Rusch D."/>
            <person name="Podicherti R."/>
            <person name="Tsui H.-C.T."/>
            <person name="Winkler M.E."/>
        </authorList>
    </citation>
    <scope>NUCLEOTIDE SEQUENCE</scope>
</reference>
<dbReference type="InterPro" id="IPR054612">
    <property type="entry name" value="Phage_capsid-like_C"/>
</dbReference>
<feature type="non-terminal residue" evidence="4">
    <location>
        <position position="1"/>
    </location>
</feature>
<sequence length="122" mass="13370">VAVDNALTGSLAYVTNAKLIGKFKQSEIASNTARFVYEDGKVNGYPCFMSNQMPATYATNTKSAIVFGNFSDLLIGNWNGLDIVVDPFTSAANRQVRLVTSLWTDMAVRHPESFAYAKDIVH</sequence>
<dbReference type="GO" id="GO:0044423">
    <property type="term" value="C:virion component"/>
    <property type="evidence" value="ECO:0007669"/>
    <property type="project" value="UniProtKB-KW"/>
</dbReference>
<dbReference type="AlphaFoldDB" id="A0A382W5Q1"/>
<protein>
    <recommendedName>
        <fullName evidence="3">Phage capsid-like C-terminal domain-containing protein</fullName>
    </recommendedName>
</protein>
<evidence type="ECO:0000256" key="1">
    <source>
        <dbReference type="ARBA" id="ARBA00004328"/>
    </source>
</evidence>
<dbReference type="SUPFAM" id="SSF56563">
    <property type="entry name" value="Major capsid protein gp5"/>
    <property type="match status" value="1"/>
</dbReference>
<dbReference type="EMBL" id="UINC01157116">
    <property type="protein sequence ID" value="SVD53930.1"/>
    <property type="molecule type" value="Genomic_DNA"/>
</dbReference>